<dbReference type="InterPro" id="IPR043502">
    <property type="entry name" value="DNA/RNA_pol_sf"/>
</dbReference>
<organism evidence="8 9">
    <name type="scientific">Leishmania braziliensis MHOM/BR/75/M2904</name>
    <dbReference type="NCBI Taxonomy" id="420245"/>
    <lineage>
        <taxon>Eukaryota</taxon>
        <taxon>Discoba</taxon>
        <taxon>Euglenozoa</taxon>
        <taxon>Kinetoplastea</taxon>
        <taxon>Metakinetoplastina</taxon>
        <taxon>Trypanosomatida</taxon>
        <taxon>Trypanosomatidae</taxon>
        <taxon>Leishmaniinae</taxon>
        <taxon>Leishmania</taxon>
        <taxon>Leishmania braziliensis species complex</taxon>
    </lineage>
</organism>
<comment type="similarity">
    <text evidence="1">Belongs to the DNA polymerase type-B family.</text>
</comment>
<evidence type="ECO:0000313" key="8">
    <source>
        <dbReference type="EMBL" id="SYZ66127.1"/>
    </source>
</evidence>
<feature type="region of interest" description="Disordered" evidence="6">
    <location>
        <begin position="1338"/>
        <end position="1446"/>
    </location>
</feature>
<dbReference type="CDD" id="cd05534">
    <property type="entry name" value="POLBc_zeta"/>
    <property type="match status" value="1"/>
</dbReference>
<dbReference type="InterPro" id="IPR012337">
    <property type="entry name" value="RNaseH-like_sf"/>
</dbReference>
<feature type="compositionally biased region" description="Basic and acidic residues" evidence="6">
    <location>
        <begin position="1383"/>
        <end position="1395"/>
    </location>
</feature>
<dbReference type="GO" id="GO:0005634">
    <property type="term" value="C:nucleus"/>
    <property type="evidence" value="ECO:0007669"/>
    <property type="project" value="TreeGrafter"/>
</dbReference>
<proteinExistence type="inferred from homology"/>
<feature type="region of interest" description="Disordered" evidence="6">
    <location>
        <begin position="955"/>
        <end position="979"/>
    </location>
</feature>
<keyword evidence="5" id="KW-0239">DNA-directed DNA polymerase</keyword>
<evidence type="ECO:0000256" key="6">
    <source>
        <dbReference type="SAM" id="MobiDB-lite"/>
    </source>
</evidence>
<dbReference type="PANTHER" id="PTHR45812:SF1">
    <property type="entry name" value="DNA POLYMERASE ZETA CATALYTIC SUBUNIT"/>
    <property type="match status" value="1"/>
</dbReference>
<dbReference type="GO" id="GO:0042276">
    <property type="term" value="P:error-prone translesion synthesis"/>
    <property type="evidence" value="ECO:0007669"/>
    <property type="project" value="TreeGrafter"/>
</dbReference>
<dbReference type="GO" id="GO:0016035">
    <property type="term" value="C:zeta DNA polymerase complex"/>
    <property type="evidence" value="ECO:0007669"/>
    <property type="project" value="InterPro"/>
</dbReference>
<feature type="domain" description="DNA-directed DNA polymerase family B multifunctional" evidence="7">
    <location>
        <begin position="2255"/>
        <end position="2714"/>
    </location>
</feature>
<dbReference type="GO" id="GO:0003677">
    <property type="term" value="F:DNA binding"/>
    <property type="evidence" value="ECO:0007669"/>
    <property type="project" value="InterPro"/>
</dbReference>
<dbReference type="Gene3D" id="3.30.342.10">
    <property type="entry name" value="DNA Polymerase, chain B, domain 1"/>
    <property type="match status" value="1"/>
</dbReference>
<keyword evidence="4" id="KW-0548">Nucleotidyltransferase</keyword>
<dbReference type="Gene3D" id="3.30.420.10">
    <property type="entry name" value="Ribonuclease H-like superfamily/Ribonuclease H"/>
    <property type="match status" value="2"/>
</dbReference>
<dbReference type="InterPro" id="IPR017964">
    <property type="entry name" value="DNA-dir_DNA_pol_B_CS"/>
</dbReference>
<dbReference type="PRINTS" id="PR00106">
    <property type="entry name" value="DNAPOLB"/>
</dbReference>
<feature type="compositionally biased region" description="Low complexity" evidence="6">
    <location>
        <begin position="832"/>
        <end position="858"/>
    </location>
</feature>
<dbReference type="SUPFAM" id="SSF53098">
    <property type="entry name" value="Ribonuclease H-like"/>
    <property type="match status" value="2"/>
</dbReference>
<dbReference type="InterPro" id="IPR036397">
    <property type="entry name" value="RNaseH_sf"/>
</dbReference>
<name>A0A3P3Z7D6_LEIBR</name>
<dbReference type="InterPro" id="IPR023211">
    <property type="entry name" value="DNA_pol_palm_dom_sf"/>
</dbReference>
<dbReference type="Pfam" id="PF00136">
    <property type="entry name" value="DNA_pol_B"/>
    <property type="match status" value="1"/>
</dbReference>
<accession>A0A3P3Z7D6</accession>
<evidence type="ECO:0000256" key="3">
    <source>
        <dbReference type="ARBA" id="ARBA00022679"/>
    </source>
</evidence>
<feature type="compositionally biased region" description="Low complexity" evidence="6">
    <location>
        <begin position="1415"/>
        <end position="1441"/>
    </location>
</feature>
<dbReference type="GO" id="GO:0003887">
    <property type="term" value="F:DNA-directed DNA polymerase activity"/>
    <property type="evidence" value="ECO:0007669"/>
    <property type="project" value="UniProtKB-KW"/>
</dbReference>
<gene>
    <name evidence="8" type="ORF">LBRM2904_23.1580</name>
</gene>
<dbReference type="SMART" id="SM00486">
    <property type="entry name" value="POLBc"/>
    <property type="match status" value="1"/>
</dbReference>
<feature type="region of interest" description="Disordered" evidence="6">
    <location>
        <begin position="1080"/>
        <end position="1100"/>
    </location>
</feature>
<dbReference type="GO" id="GO:0000724">
    <property type="term" value="P:double-strand break repair via homologous recombination"/>
    <property type="evidence" value="ECO:0007669"/>
    <property type="project" value="TreeGrafter"/>
</dbReference>
<evidence type="ECO:0000256" key="1">
    <source>
        <dbReference type="ARBA" id="ARBA00005755"/>
    </source>
</evidence>
<feature type="region of interest" description="Disordered" evidence="6">
    <location>
        <begin position="832"/>
        <end position="897"/>
    </location>
</feature>
<feature type="compositionally biased region" description="Gly residues" evidence="6">
    <location>
        <begin position="865"/>
        <end position="874"/>
    </location>
</feature>
<dbReference type="Gene3D" id="1.10.287.690">
    <property type="entry name" value="Helix hairpin bin"/>
    <property type="match status" value="1"/>
</dbReference>
<evidence type="ECO:0000259" key="7">
    <source>
        <dbReference type="Pfam" id="PF00136"/>
    </source>
</evidence>
<dbReference type="EC" id="2.7.7.7" evidence="2"/>
<dbReference type="EMBL" id="LS997622">
    <property type="protein sequence ID" value="SYZ66127.1"/>
    <property type="molecule type" value="Genomic_DNA"/>
</dbReference>
<dbReference type="GO" id="GO:0000166">
    <property type="term" value="F:nucleotide binding"/>
    <property type="evidence" value="ECO:0007669"/>
    <property type="project" value="InterPro"/>
</dbReference>
<feature type="region of interest" description="Disordered" evidence="6">
    <location>
        <begin position="1263"/>
        <end position="1301"/>
    </location>
</feature>
<evidence type="ECO:0000256" key="2">
    <source>
        <dbReference type="ARBA" id="ARBA00012417"/>
    </source>
</evidence>
<dbReference type="Gene3D" id="1.10.132.60">
    <property type="entry name" value="DNA polymerase family B, C-terminal domain"/>
    <property type="match status" value="1"/>
</dbReference>
<keyword evidence="3" id="KW-0808">Transferase</keyword>
<sequence length="3001" mass="320971">MYMQVVTIEHSLERPQAELGDVVLSPIFHRISARCPVLHLFGYAHIPLDVSPTIVNTSALAASTESRHARSSVPENRLGCNTEITAAATPDPLSHRGSAGILRRSRATQLGGRLSGPPTTAQRDDASPSPKRIMCTWDAAGHHNRDATTGAVAQHCDTPSSSSLPSCTLHAATSARGDEGHPLNYTAGSLRRSTPWCKRYSQRRACLHVHGVYPSLLLPQYDRNVSAEQLAAQLEAVALRIFARQGTFVPGQQLVHNIRIVRRFNVYGYRPHAHAFYEVELIDPDLLPRVVGVLQNSTEVGGRQWQLYDAHHGYHMQFMVRWRVNGVAPFLLPVERCHVRLPTVLELSENPSILSASLYTAGGLQVLRRRCSDDSDAAKRELREKDEEEHKDSGVMSAQRSQLLFRRRWRPDELDRFTTAEVELDVAGVDLLDHSSALEEVADGAAAAAVKGRRRTVTAGDNLSYTRRIIRHYFREHGMPDALRVADTIVMEHHQRECAHLTAAVSRQRTSPLTATAAAAAVPGSKEGEERQQRRCSSVMQLQRGDPTVRWLRQRMLAYLAERAELNSEVTAARVASSSPKTENGGEASTSMHLAKTNATATWALPLSSTAFRVGSAAKLQEQPAIRQSLLAEYRQPGGATTVPSRQGYRRGATDAVTTHAYTDAHIVVRSSCTHVPNPAAAVAGGDALYVGFSPESLQLSVSQGHARLQQPQPAAAPGNAVAQSVSSSSHLSFFDKISPTTYADVVAAPTQDLLMALAQPSTPPVPSQTSATTTSVAAAATTTPRGSSLKEEEASEVGFRVMRSAQERNREVVSNADVTLACAASAAPTAATSAPAGSSWSSASSLSSTVSSSSGRASLDDDGGWVGHCGGVGPSFLRSSAAQPHQRAQEKPRSAAFVPAAVVSDAPAQRLLRSSVCPSPRANKCQHDDLAFDALDSVDTEVIRRSVAASQEDGSLLPLESDTSNTASDELVSTKDGLTPEGQRRCAGVAATASLVAMQSPHLLPTRHGFVVGDCVAFVCVRDVASFCHLGEVLAVARVAALATEMAELQWLLRLSETHLAAEEHTLVRRGSWLRAQRPSATATASTASSMRDHHSHTAGAAHPVQLGEMVLGDVRDSVPISILEGDVRAALTYAAAPSAPTQRLPAGEAAASAACVLGVKTIGLTARETGPEERSVSRQPRPRRPLDDAAAEVQVWRAHCFTTVAAYQSAAGPPHGGHWPHTDYPSCSSLPLLRVLCRYAYHAEARVLTGVSPDVFTSGAQMSAVDKRPRPPSQRISSRGGKQLESGERTTDTTPVHRSSYVRASLSRVCFSQPQLLLSSGTPLAHSKAAVASLTSAQVPSSPSVEPPATFAMAPRRESSEDGGEDTLLFPSSSASAGSSRGDHRDAPKRREVVTPPCATRSALPDLTPMSGEAPLQSPSEASSALPSPSASAQPPQHAADAESAPVIERPWRVSLARTPPPDFAVGSIRVQRSVQAAHRLANHSFISEKQVRWRRRGARWTSDKHNGGAVTDTAAAGAAKVEAAAASQLPFSNVIADADGDGDEEQPLGATVSIDSAVADADGGDTVAGIGGRGTTEVVVASAASSCVRSSSAAPLGSLITSSLTFSQLSSSSVEAVREVTTSQRGFLDFLQARRHLDEGAVRTTLLQHRGHLDCIVDGMTRCFAVTTCGRYGSFRSRWSGSDDSRVRVSAVTWPWTASTEVTPKDGALAPPRYETVASFPAPPASITGVARSAKAASATLRAASADHGPKHLTRSLVSRRTSVNHVPALSLSATQQPQHYLQCTLRALYVEVLLHRRPGEALVSTSEVLAVGLGQATTATNSTIAVRVLCVKAAMRSSGVSAAHPAAASSAWGSLPSTAGSTPALVGLTGAVQVVTVPDEAALLARVRDEILTYDPDILISWDGFKYGLGHLALRYRAVLQRNLASDLSRVLRHHSYHQLNADGVWRPAAAASASGGNGGADSGVAEPVYPSMSEEGLAEICRGAAEAGEVAAAKCRPLPPASDAASLFAIGDDSSGGSVYAQQPLQNAIAMAAHSSTLPSAAASASSAALLNDLDEDGESMDDSGADDAGAKGGVCGRRDSVLVRQTAELSGRRVIHWAHTGLRRNGQSPMLARPRAEVDLSAAASTSTPPAPAAAAADKYAKRFGASMHVVGRICMSLGKDLRKYIKMPSYSLPMVHVELLGQPLPYFTDSYLSELFLTPQCTDAPVGGERHTALRYLASRVAALHRIACKLHWFTKLLEFSRMYGVLTKEVISRGSQFRVEATFLRLAQPLGYAMLSPSLSQVHRQPRIECIPLVMQPKSDLYRHDPVVVLDFRSLYPSVIIAYNLCYSTCLGMVQPQSHGRLGVLPRFKQSDATLAELLSDDGAQHDGVVFTLNGAMFVPPSTRVGLLPQMMKAVLDARFEVQAALKHIAAPLEDMAMEQRLQEQQLALKMLANVTYGYTAASYTGRMPCVDLAEAIVSLGRQTLERAIALIHSTPAWRAEVVYGDTDSLFVRLSGRTKTDAFRIGQEIADAVTQSNPTPIRLQLEKVLLPCLLLVKKRYAGYMWSSPTQAAPTFLAKGIETVRRDQCPATALLVERLLRLLFDGASATALRRSYYAAVERLQSGAANPIQCIFRRGVRLGRYRDSGDAHLPLAARVALEQMEKDVTQTPYWGERLPYVVVRSTTAKKLADKVLHPERLLQIDDTHSLDATYYIVRHINSALDRLFYLVGISFAEWYGAMPRRRTAHAALLSLPIFMAAQQRQQQLQGVMSPDGCAASPFFSSATPSAALSPQSQQVRLEKLESLMKELHHPHSSPGLLSSLVGGGVSAAATTAAAAEVISDGDDQSGEVVQLSEVEDLTHSSIQEVIDVDQLATQRSCRPSSSLTDAVSPPLELFLKPGQTASRSGRRNQWRTVTLDSFYPRTLCVVCEKEAVSLADISRQQAVLMHVGVGGFDAARAADFALLFPVHRPLQHPQRPCLPPSSSHPSARDAGASRCRFTSAYSSSAVLLASR</sequence>
<reference evidence="8 9" key="1">
    <citation type="submission" date="2018-09" db="EMBL/GenBank/DDBJ databases">
        <authorList>
            <person name="Peiro R."/>
            <person name="Begona"/>
            <person name="Cbmso G."/>
            <person name="Lopez M."/>
            <person name="Gonzalez S."/>
        </authorList>
    </citation>
    <scope>NUCLEOTIDE SEQUENCE [LARGE SCALE GENOMIC DNA]</scope>
</reference>
<dbReference type="PROSITE" id="PS00116">
    <property type="entry name" value="DNA_POLYMERASE_B"/>
    <property type="match status" value="1"/>
</dbReference>
<dbReference type="InterPro" id="IPR030559">
    <property type="entry name" value="PolZ_Rev3"/>
</dbReference>
<dbReference type="InterPro" id="IPR006134">
    <property type="entry name" value="DNA-dir_DNA_pol_B_multi_dom"/>
</dbReference>
<protein>
    <recommendedName>
        <fullName evidence="2">DNA-directed DNA polymerase</fullName>
        <ecNumber evidence="2">2.7.7.7</ecNumber>
    </recommendedName>
</protein>
<dbReference type="Gene3D" id="3.90.1600.10">
    <property type="entry name" value="Palm domain of DNA polymerase"/>
    <property type="match status" value="1"/>
</dbReference>
<feature type="region of interest" description="Disordered" evidence="6">
    <location>
        <begin position="109"/>
        <end position="130"/>
    </location>
</feature>
<evidence type="ECO:0000313" key="9">
    <source>
        <dbReference type="Proteomes" id="UP000319462"/>
    </source>
</evidence>
<dbReference type="InterPro" id="IPR042087">
    <property type="entry name" value="DNA_pol_B_thumb"/>
</dbReference>
<feature type="compositionally biased region" description="Low complexity" evidence="6">
    <location>
        <begin position="768"/>
        <end position="785"/>
    </location>
</feature>
<dbReference type="InterPro" id="IPR006172">
    <property type="entry name" value="DNA-dir_DNA_pol_B"/>
</dbReference>
<evidence type="ECO:0000256" key="5">
    <source>
        <dbReference type="ARBA" id="ARBA00022932"/>
    </source>
</evidence>
<dbReference type="Proteomes" id="UP000319462">
    <property type="component" value="Chromosome 23"/>
</dbReference>
<feature type="compositionally biased region" description="Low complexity" evidence="6">
    <location>
        <begin position="1081"/>
        <end position="1091"/>
    </location>
</feature>
<feature type="region of interest" description="Disordered" evidence="6">
    <location>
        <begin position="760"/>
        <end position="797"/>
    </location>
</feature>
<dbReference type="SUPFAM" id="SSF56672">
    <property type="entry name" value="DNA/RNA polymerases"/>
    <property type="match status" value="1"/>
</dbReference>
<dbReference type="PANTHER" id="PTHR45812">
    <property type="entry name" value="DNA POLYMERASE ZETA CATALYTIC SUBUNIT"/>
    <property type="match status" value="1"/>
</dbReference>
<feature type="region of interest" description="Disordered" evidence="6">
    <location>
        <begin position="1169"/>
        <end position="1191"/>
    </location>
</feature>
<evidence type="ECO:0000256" key="4">
    <source>
        <dbReference type="ARBA" id="ARBA00022695"/>
    </source>
</evidence>